<dbReference type="AlphaFoldDB" id="A0A7W8D814"/>
<evidence type="ECO:0000256" key="2">
    <source>
        <dbReference type="SAM" id="SignalP"/>
    </source>
</evidence>
<gene>
    <name evidence="3" type="ORF">HNQ52_001462</name>
</gene>
<dbReference type="EMBL" id="JACHHP010000002">
    <property type="protein sequence ID" value="MBB5207933.1"/>
    <property type="molecule type" value="Genomic_DNA"/>
</dbReference>
<evidence type="ECO:0000256" key="1">
    <source>
        <dbReference type="SAM" id="MobiDB-lite"/>
    </source>
</evidence>
<sequence>MPQMRRTALTLALALALPTGVRALERPADLGQGDEDALHTAYLAEVASTLAGSADAFERMVAAALLGDPGVAARARQALASDDGAALRDALVADALQDAGDDPLVWWSAVLDCPAATSAVCKRDLALARLRAIEPDNVFVWLVDLPALAQQAESVDAALARAAAATRFDVHAVERVLRLVAAFARVEPDAAWLAAMAHDPAATATPAAASAFAAVGIALGDALPPISPLMQQCRQDAIARVPARGDTCRTIARTLVDASDSMLGAMLGTGLALELARTADERSAAVAARRDLLWLAAASGELESALATDGERVADHLARWNAPGATELSALRSLLIENGLPLQAPDAWTPPGRWAPDGGPVPIRTR</sequence>
<dbReference type="Proteomes" id="UP000521199">
    <property type="component" value="Unassembled WGS sequence"/>
</dbReference>
<comment type="caution">
    <text evidence="3">The sequence shown here is derived from an EMBL/GenBank/DDBJ whole genome shotgun (WGS) entry which is preliminary data.</text>
</comment>
<accession>A0A7W8D814</accession>
<feature type="signal peptide" evidence="2">
    <location>
        <begin position="1"/>
        <end position="23"/>
    </location>
</feature>
<name>A0A7W8D814_9GAMM</name>
<evidence type="ECO:0000313" key="3">
    <source>
        <dbReference type="EMBL" id="MBB5207933.1"/>
    </source>
</evidence>
<reference evidence="3 4" key="1">
    <citation type="submission" date="2020-08" db="EMBL/GenBank/DDBJ databases">
        <title>Genomic Encyclopedia of Type Strains, Phase IV (KMG-IV): sequencing the most valuable type-strain genomes for metagenomic binning, comparative biology and taxonomic classification.</title>
        <authorList>
            <person name="Goeker M."/>
        </authorList>
    </citation>
    <scope>NUCLEOTIDE SEQUENCE [LARGE SCALE GENOMIC DNA]</scope>
    <source>
        <strain evidence="3 4">DSM 24163</strain>
    </source>
</reference>
<proteinExistence type="predicted"/>
<keyword evidence="2" id="KW-0732">Signal</keyword>
<feature type="chain" id="PRO_5031379377" description="Secreted protein" evidence="2">
    <location>
        <begin position="24"/>
        <end position="366"/>
    </location>
</feature>
<evidence type="ECO:0000313" key="4">
    <source>
        <dbReference type="Proteomes" id="UP000521199"/>
    </source>
</evidence>
<protein>
    <recommendedName>
        <fullName evidence="5">Secreted protein</fullName>
    </recommendedName>
</protein>
<organism evidence="3 4">
    <name type="scientific">Chiayiivirga flava</name>
    <dbReference type="NCBI Taxonomy" id="659595"/>
    <lineage>
        <taxon>Bacteria</taxon>
        <taxon>Pseudomonadati</taxon>
        <taxon>Pseudomonadota</taxon>
        <taxon>Gammaproteobacteria</taxon>
        <taxon>Lysobacterales</taxon>
        <taxon>Lysobacteraceae</taxon>
        <taxon>Chiayiivirga</taxon>
    </lineage>
</organism>
<evidence type="ECO:0008006" key="5">
    <source>
        <dbReference type="Google" id="ProtNLM"/>
    </source>
</evidence>
<dbReference type="RefSeq" id="WP_183960442.1">
    <property type="nucleotide sequence ID" value="NZ_JACHHP010000002.1"/>
</dbReference>
<feature type="region of interest" description="Disordered" evidence="1">
    <location>
        <begin position="346"/>
        <end position="366"/>
    </location>
</feature>
<keyword evidence="4" id="KW-1185">Reference proteome</keyword>